<organism evidence="13 14">
    <name type="scientific">Nocardia alba</name>
    <dbReference type="NCBI Taxonomy" id="225051"/>
    <lineage>
        <taxon>Bacteria</taxon>
        <taxon>Bacillati</taxon>
        <taxon>Actinomycetota</taxon>
        <taxon>Actinomycetes</taxon>
        <taxon>Mycobacteriales</taxon>
        <taxon>Nocardiaceae</taxon>
        <taxon>Nocardia</taxon>
    </lineage>
</organism>
<keyword evidence="5 12" id="KW-0812">Transmembrane</keyword>
<sequence length="355" mass="39436">MVAGAQLRSRRRRVVAVVPKPTVPTTRAIVDCAAYVDGARLPDRPTPASAIAEIRTRGRGFVWIGLFEPDKHQMGEIADVFGLHPLAVEDAVNAHQRPKLERYDTTLVTAMRTVAYVEHDMHIVSEIVQTGEIMVFTGPDFVVAVRHGEHTGLTRVRHRLEADPDRLALGPGAVLHAITDHVVESYHDVTSAVEYDVESMEEELFTPRTTIPIEAIYQLKREIVELRRAVRPLAGPLQTLASPQTTLPKEVRRYLRDVADHHSGIAERINDLDETLTTLVGAAVAKIAVQQSTDMRKISAFVAILAVPTMIAGIYGMNFDYMPELKQAWGYPAVLATMATTCTTLIVVFRRINWL</sequence>
<evidence type="ECO:0000256" key="3">
    <source>
        <dbReference type="ARBA" id="ARBA00022448"/>
    </source>
</evidence>
<evidence type="ECO:0000313" key="13">
    <source>
        <dbReference type="EMBL" id="TCJ96323.1"/>
    </source>
</evidence>
<dbReference type="FunFam" id="1.20.58.340:FF:000004">
    <property type="entry name" value="Magnesium transport protein CorA"/>
    <property type="match status" value="1"/>
</dbReference>
<evidence type="ECO:0000256" key="7">
    <source>
        <dbReference type="ARBA" id="ARBA00022989"/>
    </source>
</evidence>
<reference evidence="13 14" key="1">
    <citation type="submission" date="2019-03" db="EMBL/GenBank/DDBJ databases">
        <title>Genomic Encyclopedia of Type Strains, Phase IV (KMG-IV): sequencing the most valuable type-strain genomes for metagenomic binning, comparative biology and taxonomic classification.</title>
        <authorList>
            <person name="Goeker M."/>
        </authorList>
    </citation>
    <scope>NUCLEOTIDE SEQUENCE [LARGE SCALE GENOMIC DNA]</scope>
    <source>
        <strain evidence="13 14">DSM 44684</strain>
    </source>
</reference>
<evidence type="ECO:0000256" key="2">
    <source>
        <dbReference type="ARBA" id="ARBA00009765"/>
    </source>
</evidence>
<dbReference type="AlphaFoldDB" id="A0A4R1FP45"/>
<dbReference type="GO" id="GO:0015087">
    <property type="term" value="F:cobalt ion transmembrane transporter activity"/>
    <property type="evidence" value="ECO:0007669"/>
    <property type="project" value="TreeGrafter"/>
</dbReference>
<evidence type="ECO:0000313" key="14">
    <source>
        <dbReference type="Proteomes" id="UP000294856"/>
    </source>
</evidence>
<proteinExistence type="inferred from homology"/>
<dbReference type="InterPro" id="IPR045861">
    <property type="entry name" value="CorA_cytoplasmic_dom"/>
</dbReference>
<keyword evidence="8" id="KW-0406">Ion transport</keyword>
<comment type="caution">
    <text evidence="13">The sequence shown here is derived from an EMBL/GenBank/DDBJ whole genome shotgun (WGS) entry which is preliminary data.</text>
</comment>
<evidence type="ECO:0000256" key="12">
    <source>
        <dbReference type="SAM" id="Phobius"/>
    </source>
</evidence>
<keyword evidence="7 12" id="KW-1133">Transmembrane helix</keyword>
<evidence type="ECO:0000256" key="5">
    <source>
        <dbReference type="ARBA" id="ARBA00022692"/>
    </source>
</evidence>
<comment type="subcellular location">
    <subcellularLocation>
        <location evidence="1">Cell membrane</location>
        <topology evidence="1">Multi-pass membrane protein</topology>
    </subcellularLocation>
</comment>
<protein>
    <submittedName>
        <fullName evidence="13">Magnesium transporter</fullName>
    </submittedName>
</protein>
<keyword evidence="6" id="KW-0460">Magnesium</keyword>
<comment type="function">
    <text evidence="11">Mediates influx of magnesium ions. Alternates between open and closed states. Activated by low cytoplasmic Mg(2+) levels. Inactive when cytoplasmic Mg(2+) levels are high.</text>
</comment>
<dbReference type="EMBL" id="SMFR01000002">
    <property type="protein sequence ID" value="TCJ96323.1"/>
    <property type="molecule type" value="Genomic_DNA"/>
</dbReference>
<dbReference type="SUPFAM" id="SSF144083">
    <property type="entry name" value="Magnesium transport protein CorA, transmembrane region"/>
    <property type="match status" value="1"/>
</dbReference>
<dbReference type="GO" id="GO:0050897">
    <property type="term" value="F:cobalt ion binding"/>
    <property type="evidence" value="ECO:0007669"/>
    <property type="project" value="TreeGrafter"/>
</dbReference>
<dbReference type="CDD" id="cd12830">
    <property type="entry name" value="MtCorA-like"/>
    <property type="match status" value="1"/>
</dbReference>
<dbReference type="PANTHER" id="PTHR46494:SF1">
    <property type="entry name" value="CORA FAMILY METAL ION TRANSPORTER (EUROFUNG)"/>
    <property type="match status" value="1"/>
</dbReference>
<dbReference type="SUPFAM" id="SSF143865">
    <property type="entry name" value="CorA soluble domain-like"/>
    <property type="match status" value="1"/>
</dbReference>
<keyword evidence="9 12" id="KW-0472">Membrane</keyword>
<dbReference type="GO" id="GO:0000287">
    <property type="term" value="F:magnesium ion binding"/>
    <property type="evidence" value="ECO:0007669"/>
    <property type="project" value="TreeGrafter"/>
</dbReference>
<dbReference type="InterPro" id="IPR002523">
    <property type="entry name" value="MgTranspt_CorA/ZnTranspt_ZntB"/>
</dbReference>
<evidence type="ECO:0000256" key="11">
    <source>
        <dbReference type="ARBA" id="ARBA00045497"/>
    </source>
</evidence>
<feature type="transmembrane region" description="Helical" evidence="12">
    <location>
        <begin position="298"/>
        <end position="317"/>
    </location>
</feature>
<dbReference type="InterPro" id="IPR045863">
    <property type="entry name" value="CorA_TM1_TM2"/>
</dbReference>
<evidence type="ECO:0000256" key="10">
    <source>
        <dbReference type="ARBA" id="ARBA00034269"/>
    </source>
</evidence>
<dbReference type="PANTHER" id="PTHR46494">
    <property type="entry name" value="CORA FAMILY METAL ION TRANSPORTER (EUROFUNG)"/>
    <property type="match status" value="1"/>
</dbReference>
<keyword evidence="3" id="KW-0813">Transport</keyword>
<evidence type="ECO:0000256" key="6">
    <source>
        <dbReference type="ARBA" id="ARBA00022842"/>
    </source>
</evidence>
<dbReference type="OrthoDB" id="9803416at2"/>
<name>A0A4R1FP45_9NOCA</name>
<keyword evidence="4" id="KW-1003">Cell membrane</keyword>
<evidence type="ECO:0000256" key="1">
    <source>
        <dbReference type="ARBA" id="ARBA00004651"/>
    </source>
</evidence>
<dbReference type="Proteomes" id="UP000294856">
    <property type="component" value="Unassembled WGS sequence"/>
</dbReference>
<keyword evidence="14" id="KW-1185">Reference proteome</keyword>
<evidence type="ECO:0000256" key="4">
    <source>
        <dbReference type="ARBA" id="ARBA00022475"/>
    </source>
</evidence>
<dbReference type="GO" id="GO:0015095">
    <property type="term" value="F:magnesium ion transmembrane transporter activity"/>
    <property type="evidence" value="ECO:0007669"/>
    <property type="project" value="TreeGrafter"/>
</dbReference>
<accession>A0A4R1FP45</accession>
<gene>
    <name evidence="13" type="ORF">DFR71_2350</name>
</gene>
<dbReference type="Gene3D" id="1.20.58.340">
    <property type="entry name" value="Magnesium transport protein CorA, transmembrane region"/>
    <property type="match status" value="2"/>
</dbReference>
<comment type="catalytic activity">
    <reaction evidence="10">
        <text>Mg(2+)(in) = Mg(2+)(out)</text>
        <dbReference type="Rhea" id="RHEA:29827"/>
        <dbReference type="ChEBI" id="CHEBI:18420"/>
    </reaction>
</comment>
<evidence type="ECO:0000256" key="9">
    <source>
        <dbReference type="ARBA" id="ARBA00023136"/>
    </source>
</evidence>
<comment type="similarity">
    <text evidence="2">Belongs to the CorA metal ion transporter (MIT) (TC 1.A.35) family.</text>
</comment>
<feature type="transmembrane region" description="Helical" evidence="12">
    <location>
        <begin position="329"/>
        <end position="349"/>
    </location>
</feature>
<dbReference type="RefSeq" id="WP_067444330.1">
    <property type="nucleotide sequence ID" value="NZ_SMFR01000002.1"/>
</dbReference>
<evidence type="ECO:0000256" key="8">
    <source>
        <dbReference type="ARBA" id="ARBA00023065"/>
    </source>
</evidence>
<dbReference type="GO" id="GO:0005886">
    <property type="term" value="C:plasma membrane"/>
    <property type="evidence" value="ECO:0007669"/>
    <property type="project" value="UniProtKB-SubCell"/>
</dbReference>
<dbReference type="Gene3D" id="3.30.460.20">
    <property type="entry name" value="CorA soluble domain-like"/>
    <property type="match status" value="1"/>
</dbReference>
<dbReference type="Pfam" id="PF01544">
    <property type="entry name" value="CorA"/>
    <property type="match status" value="1"/>
</dbReference>